<evidence type="ECO:0008006" key="4">
    <source>
        <dbReference type="Google" id="ProtNLM"/>
    </source>
</evidence>
<dbReference type="InterPro" id="IPR032774">
    <property type="entry name" value="WG_beta_rep"/>
</dbReference>
<evidence type="ECO:0000313" key="2">
    <source>
        <dbReference type="EMBL" id="GAA4465633.1"/>
    </source>
</evidence>
<sequence>MKRPYLFLLAALFAVSCHSGNEGSTSLFPVKSGSAYGYISRHGNVKIPFRYVRAGCFSGGVAVVATGVPRRWGYIDEDGRYVIPPEHCYATSFNEGLAFVVPEGGVPAAIDKNGVQQFSLPDAQSVENFNEGMAAYSILGPSGEVWGFVDRSGRTSILPQFSAVSYFSDGLCGVMNSNGYWGFVNATGDLVIDHVYDNVYPFKDGKAKIMLRGKWGVIDKVGRSVLPPRYNDVDLDGDMFLVKKGSKWGWLDAEGNELIPIRFADAYPFHGNTLAAARLGEKWGYIDGYGKYEIPARYDFAFGFDGGHALVEVNGRYGLIGRNGEYVVKPAYEHVPSDYFIRYFANTTAYYGVKTDVQRPVNVAYKWLTGFYHLDYYEANRYATGDTRTLLQQFAHMRDMISDSSKQRMMGLMIGIKDCKENENKAIVTYTLSDDRSKEQMLFLVKKHNKWLVQFTRPELGDEEQ</sequence>
<dbReference type="EMBL" id="BAABFA010000010">
    <property type="protein sequence ID" value="GAA4465633.1"/>
    <property type="molecule type" value="Genomic_DNA"/>
</dbReference>
<feature type="signal peptide" evidence="1">
    <location>
        <begin position="1"/>
        <end position="19"/>
    </location>
</feature>
<dbReference type="PANTHER" id="PTHR37841:SF1">
    <property type="entry name" value="DUF3298 DOMAIN-CONTAINING PROTEIN"/>
    <property type="match status" value="1"/>
</dbReference>
<dbReference type="PANTHER" id="PTHR37841">
    <property type="entry name" value="GLR2918 PROTEIN"/>
    <property type="match status" value="1"/>
</dbReference>
<gene>
    <name evidence="2" type="ORF">GCM10023093_18170</name>
</gene>
<dbReference type="RefSeq" id="WP_345081903.1">
    <property type="nucleotide sequence ID" value="NZ_BAABFA010000010.1"/>
</dbReference>
<feature type="chain" id="PRO_5045596456" description="WG repeat-containing protein" evidence="1">
    <location>
        <begin position="20"/>
        <end position="465"/>
    </location>
</feature>
<dbReference type="PROSITE" id="PS51257">
    <property type="entry name" value="PROKAR_LIPOPROTEIN"/>
    <property type="match status" value="1"/>
</dbReference>
<dbReference type="Pfam" id="PF14903">
    <property type="entry name" value="WG_beta_rep"/>
    <property type="match status" value="5"/>
</dbReference>
<keyword evidence="3" id="KW-1185">Reference proteome</keyword>
<dbReference type="Proteomes" id="UP001500067">
    <property type="component" value="Unassembled WGS sequence"/>
</dbReference>
<protein>
    <recommendedName>
        <fullName evidence="4">WG repeat-containing protein</fullName>
    </recommendedName>
</protein>
<evidence type="ECO:0000313" key="3">
    <source>
        <dbReference type="Proteomes" id="UP001500067"/>
    </source>
</evidence>
<proteinExistence type="predicted"/>
<comment type="caution">
    <text evidence="2">The sequence shown here is derived from an EMBL/GenBank/DDBJ whole genome shotgun (WGS) entry which is preliminary data.</text>
</comment>
<accession>A0ABP8NDQ1</accession>
<name>A0ABP8NDQ1_9BACT</name>
<dbReference type="SUPFAM" id="SSF69360">
    <property type="entry name" value="Cell wall binding repeat"/>
    <property type="match status" value="2"/>
</dbReference>
<organism evidence="2 3">
    <name type="scientific">Nemorincola caseinilytica</name>
    <dbReference type="NCBI Taxonomy" id="2054315"/>
    <lineage>
        <taxon>Bacteria</taxon>
        <taxon>Pseudomonadati</taxon>
        <taxon>Bacteroidota</taxon>
        <taxon>Chitinophagia</taxon>
        <taxon>Chitinophagales</taxon>
        <taxon>Chitinophagaceae</taxon>
        <taxon>Nemorincola</taxon>
    </lineage>
</organism>
<evidence type="ECO:0000256" key="1">
    <source>
        <dbReference type="SAM" id="SignalP"/>
    </source>
</evidence>
<reference evidence="3" key="1">
    <citation type="journal article" date="2019" name="Int. J. Syst. Evol. Microbiol.">
        <title>The Global Catalogue of Microorganisms (GCM) 10K type strain sequencing project: providing services to taxonomists for standard genome sequencing and annotation.</title>
        <authorList>
            <consortium name="The Broad Institute Genomics Platform"/>
            <consortium name="The Broad Institute Genome Sequencing Center for Infectious Disease"/>
            <person name="Wu L."/>
            <person name="Ma J."/>
        </authorList>
    </citation>
    <scope>NUCLEOTIDE SEQUENCE [LARGE SCALE GENOMIC DNA]</scope>
    <source>
        <strain evidence="3">JCM 32105</strain>
    </source>
</reference>
<keyword evidence="1" id="KW-0732">Signal</keyword>